<reference evidence="1" key="1">
    <citation type="submission" date="2014-11" db="EMBL/GenBank/DDBJ databases">
        <authorList>
            <person name="Amaro Gonzalez C."/>
        </authorList>
    </citation>
    <scope>NUCLEOTIDE SEQUENCE</scope>
</reference>
<protein>
    <submittedName>
        <fullName evidence="1">Uncharacterized protein</fullName>
    </submittedName>
</protein>
<dbReference type="EMBL" id="GBXM01014323">
    <property type="protein sequence ID" value="JAH94254.1"/>
    <property type="molecule type" value="Transcribed_RNA"/>
</dbReference>
<reference evidence="1" key="2">
    <citation type="journal article" date="2015" name="Fish Shellfish Immunol.">
        <title>Early steps in the European eel (Anguilla anguilla)-Vibrio vulnificus interaction in the gills: Role of the RtxA13 toxin.</title>
        <authorList>
            <person name="Callol A."/>
            <person name="Pajuelo D."/>
            <person name="Ebbesson L."/>
            <person name="Teles M."/>
            <person name="MacKenzie S."/>
            <person name="Amaro C."/>
        </authorList>
    </citation>
    <scope>NUCLEOTIDE SEQUENCE</scope>
</reference>
<sequence length="39" mass="4511">MDSETCGKTPAHCRLQLLTRHQQESTFHQSEMYLSLSLC</sequence>
<evidence type="ECO:0000313" key="1">
    <source>
        <dbReference type="EMBL" id="JAH94254.1"/>
    </source>
</evidence>
<proteinExistence type="predicted"/>
<organism evidence="1">
    <name type="scientific">Anguilla anguilla</name>
    <name type="common">European freshwater eel</name>
    <name type="synonym">Muraena anguilla</name>
    <dbReference type="NCBI Taxonomy" id="7936"/>
    <lineage>
        <taxon>Eukaryota</taxon>
        <taxon>Metazoa</taxon>
        <taxon>Chordata</taxon>
        <taxon>Craniata</taxon>
        <taxon>Vertebrata</taxon>
        <taxon>Euteleostomi</taxon>
        <taxon>Actinopterygii</taxon>
        <taxon>Neopterygii</taxon>
        <taxon>Teleostei</taxon>
        <taxon>Anguilliformes</taxon>
        <taxon>Anguillidae</taxon>
        <taxon>Anguilla</taxon>
    </lineage>
</organism>
<dbReference type="AlphaFoldDB" id="A0A0E9WV18"/>
<accession>A0A0E9WV18</accession>
<name>A0A0E9WV18_ANGAN</name>